<dbReference type="Proteomes" id="UP000798662">
    <property type="component" value="Chromosome 2"/>
</dbReference>
<sequence length="457" mass="47226">MGPCASHRRADVVHTFVKMTLRYLSLLPSLCPLVLAVPPSSWTASALSLPFNLTVVTMHRLLALASPTPSAFASPALLPGLPPRAATTTRSRLGATPRRPAVGALLARRQRQPAGGWLAASAGGASAEPPSPAPALAVTAATALSTSDGGVDTAAAAVAVPVSDGSAVASGGDGGGDVMAEARAALAAAGVVAAAGAAFPLVLAATEAGAGGPSVAALLATKYASHYTMLAGLAAFALLHSGLAALRSRVTPITGERAYRVGFALSSIAGAVATIGYFIAHRYDGAVLWRLQGVPGVHEAVWVASALSFLLLYPATFNLAEVAAVARPGFRIYETGVMRITRHPQLWGQVLWCVAHGAWLGSSMVVVASAGLIAHHLFGAWHGDTRLRHRYGDEWDAYARRTSLVPFVALADGRQRVGAADWAREWAGWAYVGVVAFVWAAYASHPAVLRLVGQLRW</sequence>
<proteinExistence type="predicted"/>
<gene>
    <name evidence="1" type="ORF">I4F81_005606</name>
</gene>
<organism evidence="1 2">
    <name type="scientific">Pyropia yezoensis</name>
    <name type="common">Susabi-nori</name>
    <name type="synonym">Porphyra yezoensis</name>
    <dbReference type="NCBI Taxonomy" id="2788"/>
    <lineage>
        <taxon>Eukaryota</taxon>
        <taxon>Rhodophyta</taxon>
        <taxon>Bangiophyceae</taxon>
        <taxon>Bangiales</taxon>
        <taxon>Bangiaceae</taxon>
        <taxon>Pyropia</taxon>
    </lineage>
</organism>
<name>A0ACC3BYC4_PYRYE</name>
<comment type="caution">
    <text evidence="1">The sequence shown here is derived from an EMBL/GenBank/DDBJ whole genome shotgun (WGS) entry which is preliminary data.</text>
</comment>
<protein>
    <submittedName>
        <fullName evidence="1">Uncharacterized protein</fullName>
    </submittedName>
</protein>
<keyword evidence="2" id="KW-1185">Reference proteome</keyword>
<evidence type="ECO:0000313" key="1">
    <source>
        <dbReference type="EMBL" id="KAK1863041.1"/>
    </source>
</evidence>
<dbReference type="EMBL" id="CM020619">
    <property type="protein sequence ID" value="KAK1863041.1"/>
    <property type="molecule type" value="Genomic_DNA"/>
</dbReference>
<reference evidence="1" key="1">
    <citation type="submission" date="2019-11" db="EMBL/GenBank/DDBJ databases">
        <title>Nori genome reveals adaptations in red seaweeds to the harsh intertidal environment.</title>
        <authorList>
            <person name="Wang D."/>
            <person name="Mao Y."/>
        </authorList>
    </citation>
    <scope>NUCLEOTIDE SEQUENCE</scope>
    <source>
        <tissue evidence="1">Gametophyte</tissue>
    </source>
</reference>
<accession>A0ACC3BYC4</accession>
<evidence type="ECO:0000313" key="2">
    <source>
        <dbReference type="Proteomes" id="UP000798662"/>
    </source>
</evidence>